<evidence type="ECO:0000313" key="2">
    <source>
        <dbReference type="EMBL" id="CAF4921374.1"/>
    </source>
</evidence>
<evidence type="ECO:0000256" key="1">
    <source>
        <dbReference type="SAM" id="MobiDB-lite"/>
    </source>
</evidence>
<dbReference type="AlphaFoldDB" id="A0A821WYC4"/>
<organism evidence="3 4">
    <name type="scientific">Rotaria socialis</name>
    <dbReference type="NCBI Taxonomy" id="392032"/>
    <lineage>
        <taxon>Eukaryota</taxon>
        <taxon>Metazoa</taxon>
        <taxon>Spiralia</taxon>
        <taxon>Gnathifera</taxon>
        <taxon>Rotifera</taxon>
        <taxon>Eurotatoria</taxon>
        <taxon>Bdelloidea</taxon>
        <taxon>Philodinida</taxon>
        <taxon>Philodinidae</taxon>
        <taxon>Rotaria</taxon>
    </lineage>
</organism>
<feature type="compositionally biased region" description="Basic and acidic residues" evidence="1">
    <location>
        <begin position="1"/>
        <end position="22"/>
    </location>
</feature>
<sequence>SARGRDRSLDDTNRDYYPEPKRPYTNNSRDGTL</sequence>
<accession>A0A821WYC4</accession>
<feature type="compositionally biased region" description="Polar residues" evidence="1">
    <location>
        <begin position="24"/>
        <end position="33"/>
    </location>
</feature>
<feature type="non-terminal residue" evidence="3">
    <location>
        <position position="1"/>
    </location>
</feature>
<reference evidence="3" key="1">
    <citation type="submission" date="2021-02" db="EMBL/GenBank/DDBJ databases">
        <authorList>
            <person name="Nowell W R."/>
        </authorList>
    </citation>
    <scope>NUCLEOTIDE SEQUENCE</scope>
</reference>
<comment type="caution">
    <text evidence="3">The sequence shown here is derived from an EMBL/GenBank/DDBJ whole genome shotgun (WGS) entry which is preliminary data.</text>
</comment>
<protein>
    <submittedName>
        <fullName evidence="3">Uncharacterized protein</fullName>
    </submittedName>
</protein>
<keyword evidence="4" id="KW-1185">Reference proteome</keyword>
<gene>
    <name evidence="2" type="ORF">UJA718_LOCUS46441</name>
    <name evidence="3" type="ORF">UJA718_LOCUS46956</name>
</gene>
<proteinExistence type="predicted"/>
<feature type="region of interest" description="Disordered" evidence="1">
    <location>
        <begin position="1"/>
        <end position="33"/>
    </location>
</feature>
<evidence type="ECO:0000313" key="4">
    <source>
        <dbReference type="Proteomes" id="UP000663873"/>
    </source>
</evidence>
<dbReference type="EMBL" id="CAJOBP010083082">
    <property type="protein sequence ID" value="CAF4921374.1"/>
    <property type="molecule type" value="Genomic_DNA"/>
</dbReference>
<dbReference type="Proteomes" id="UP000663873">
    <property type="component" value="Unassembled WGS sequence"/>
</dbReference>
<dbReference type="EMBL" id="CAJOBP010086603">
    <property type="protein sequence ID" value="CAF4932953.1"/>
    <property type="molecule type" value="Genomic_DNA"/>
</dbReference>
<evidence type="ECO:0000313" key="3">
    <source>
        <dbReference type="EMBL" id="CAF4932953.1"/>
    </source>
</evidence>
<name>A0A821WYC4_9BILA</name>